<dbReference type="SUPFAM" id="SSF53807">
    <property type="entry name" value="Helical backbone' metal receptor"/>
    <property type="match status" value="1"/>
</dbReference>
<dbReference type="Gene3D" id="3.40.50.1980">
    <property type="entry name" value="Nitrogenase molybdenum iron protein domain"/>
    <property type="match status" value="2"/>
</dbReference>
<protein>
    <submittedName>
        <fullName evidence="2">Vitamin b12 abc transporter, b12-binding component btuf</fullName>
    </submittedName>
</protein>
<dbReference type="InterPro" id="IPR050902">
    <property type="entry name" value="ABC_Transporter_SBP"/>
</dbReference>
<feature type="domain" description="Fe/B12 periplasmic-binding" evidence="1">
    <location>
        <begin position="92"/>
        <end position="377"/>
    </location>
</feature>
<organism evidence="2">
    <name type="scientific">hydrocarbon metagenome</name>
    <dbReference type="NCBI Taxonomy" id="938273"/>
    <lineage>
        <taxon>unclassified sequences</taxon>
        <taxon>metagenomes</taxon>
        <taxon>ecological metagenomes</taxon>
    </lineage>
</organism>
<dbReference type="CDD" id="cd14256">
    <property type="entry name" value="Dockerin_I"/>
    <property type="match status" value="1"/>
</dbReference>
<dbReference type="PROSITE" id="PS50983">
    <property type="entry name" value="FE_B12_PBP"/>
    <property type="match status" value="1"/>
</dbReference>
<reference evidence="2" key="1">
    <citation type="journal article" date="2015" name="Proc. Natl. Acad. Sci. U.S.A.">
        <title>Networks of energetic and metabolic interactions define dynamics in microbial communities.</title>
        <authorList>
            <person name="Embree M."/>
            <person name="Liu J.K."/>
            <person name="Al-Bassam M.M."/>
            <person name="Zengler K."/>
        </authorList>
    </citation>
    <scope>NUCLEOTIDE SEQUENCE</scope>
</reference>
<dbReference type="Gene3D" id="1.10.1330.10">
    <property type="entry name" value="Dockerin domain"/>
    <property type="match status" value="1"/>
</dbReference>
<dbReference type="AlphaFoldDB" id="A0A0W8F6I2"/>
<dbReference type="PANTHER" id="PTHR30535:SF34">
    <property type="entry name" value="MOLYBDATE-BINDING PROTEIN MOLA"/>
    <property type="match status" value="1"/>
</dbReference>
<dbReference type="PANTHER" id="PTHR30535">
    <property type="entry name" value="VITAMIN B12-BINDING PROTEIN"/>
    <property type="match status" value="1"/>
</dbReference>
<comment type="caution">
    <text evidence="2">The sequence shown here is derived from an EMBL/GenBank/DDBJ whole genome shotgun (WGS) entry which is preliminary data.</text>
</comment>
<dbReference type="Pfam" id="PF01497">
    <property type="entry name" value="Peripla_BP_2"/>
    <property type="match status" value="1"/>
</dbReference>
<dbReference type="SUPFAM" id="SSF63446">
    <property type="entry name" value="Type I dockerin domain"/>
    <property type="match status" value="1"/>
</dbReference>
<accession>A0A0W8F6I2</accession>
<evidence type="ECO:0000313" key="2">
    <source>
        <dbReference type="EMBL" id="KUG16453.1"/>
    </source>
</evidence>
<dbReference type="InterPro" id="IPR002491">
    <property type="entry name" value="ABC_transptr_periplasmic_BD"/>
</dbReference>
<sequence length="415" mass="47136">MILSPTNAADFVLEIYGNANMDEHLDQADLDYIRDIVAGKTEPTKLADANFDGQVNEQDVEQLQAILDGREEKLTFIDMLGEPVTVNKPIRRLVNMGYNGVEMTRILGAEDILVAYGQDRADHAIFFPKFAELSFVGTDPNDCDYEKIISLKPDAVQTNIERASYTVGGLDQKRIFEKNLKDIPLICLNMREQDTLVQNVRTYGYILDREEEAEEFIDWYSGYYDLFLSRTASLSEDEKPRCVFEYTPYYCYASGSNLGQVLALAGGKNILDKKIGPDDPKYGSMLDIEPEFIVKENPEYIFKAVGSWESGYHVDNTSAMAAYQEQVTNRTELANAIAVREDNVHCMSYWILIGAGNNIIGTAYVAKLLHPDLFEDIDPVAIHQEYVDRFCRIDFNVEEKGTFLYPPYDRWPVEA</sequence>
<evidence type="ECO:0000259" key="1">
    <source>
        <dbReference type="PROSITE" id="PS50983"/>
    </source>
</evidence>
<proteinExistence type="predicted"/>
<dbReference type="GO" id="GO:0000272">
    <property type="term" value="P:polysaccharide catabolic process"/>
    <property type="evidence" value="ECO:0007669"/>
    <property type="project" value="InterPro"/>
</dbReference>
<name>A0A0W8F6I2_9ZZZZ</name>
<dbReference type="InterPro" id="IPR036439">
    <property type="entry name" value="Dockerin_dom_sf"/>
</dbReference>
<dbReference type="EMBL" id="LNQE01001496">
    <property type="protein sequence ID" value="KUG16453.1"/>
    <property type="molecule type" value="Genomic_DNA"/>
</dbReference>
<gene>
    <name evidence="2" type="ORF">ASZ90_013849</name>
</gene>